<dbReference type="InterPro" id="IPR055132">
    <property type="entry name" value="RNase_J_b_CASP"/>
</dbReference>
<dbReference type="InterPro" id="IPR041636">
    <property type="entry name" value="RNase_J_C"/>
</dbReference>
<evidence type="ECO:0000259" key="8">
    <source>
        <dbReference type="SMART" id="SM00849"/>
    </source>
</evidence>
<organism evidence="9 10">
    <name type="scientific">Caedimonas varicaedens</name>
    <dbReference type="NCBI Taxonomy" id="1629334"/>
    <lineage>
        <taxon>Bacteria</taxon>
        <taxon>Pseudomonadati</taxon>
        <taxon>Pseudomonadota</taxon>
        <taxon>Alphaproteobacteria</taxon>
        <taxon>Holosporales</taxon>
        <taxon>Caedimonadaceae</taxon>
        <taxon>Caedimonas</taxon>
    </lineage>
</organism>
<dbReference type="PANTHER" id="PTHR43694">
    <property type="entry name" value="RIBONUCLEASE J"/>
    <property type="match status" value="1"/>
</dbReference>
<evidence type="ECO:0000313" key="10">
    <source>
        <dbReference type="Proteomes" id="UP000036771"/>
    </source>
</evidence>
<evidence type="ECO:0000256" key="6">
    <source>
        <dbReference type="ARBA" id="ARBA00022839"/>
    </source>
</evidence>
<dbReference type="GO" id="GO:0046872">
    <property type="term" value="F:metal ion binding"/>
    <property type="evidence" value="ECO:0007669"/>
    <property type="project" value="UniProtKB-KW"/>
</dbReference>
<evidence type="ECO:0000256" key="7">
    <source>
        <dbReference type="ARBA" id="ARBA00022884"/>
    </source>
</evidence>
<dbReference type="Pfam" id="PF07521">
    <property type="entry name" value="RMMBL"/>
    <property type="match status" value="1"/>
</dbReference>
<keyword evidence="4" id="KW-0378">Hydrolase</keyword>
<dbReference type="Gene3D" id="3.60.15.10">
    <property type="entry name" value="Ribonuclease Z/Hydroxyacylglutathione hydrolase-like"/>
    <property type="match status" value="1"/>
</dbReference>
<proteinExistence type="predicted"/>
<dbReference type="SMART" id="SM00849">
    <property type="entry name" value="Lactamase_B"/>
    <property type="match status" value="1"/>
</dbReference>
<dbReference type="Gene3D" id="3.10.20.580">
    <property type="match status" value="1"/>
</dbReference>
<name>A0A0K8MFC2_9PROT</name>
<evidence type="ECO:0000256" key="5">
    <source>
        <dbReference type="ARBA" id="ARBA00022833"/>
    </source>
</evidence>
<keyword evidence="5" id="KW-0862">Zinc</keyword>
<sequence>MTTSASNIKKDLFFLPLGGAGEIGMNLNLYRYDDQWLMVDLGVTFGHELGVEVIMPDPSYIVERRDKLKALILTHAHEDHIGAVPYLWERLQCPIYATPFTATLVREKLKEAGLLGQAKVYEIKIGSQLSLPPFDLQFLTLTHSIPEPNALAIRTPAGVVVHTGDWKLDPDPLIGDAADEAIFKDLGDKGVLALVCDSTNVFVEGNAGSEATVRQRLIDFVSRQKEGRIVIACFASNVARLESCAIAAQQAGRQPVLVGRSMIRMNQAARANGYLKGLPTFLQEEDIAGLKREETLIICTGSQGEPRSALARMAAANHPRLKLSEGDTVLFSSRIIPGNEEEIRGMQEELVDLGLTVIDAEQIEHIHVSGHPGREDLKKMYQWVRPQILVPVHGTLAHMREQAKLGKSCGIPQAIVPKNGTLIKLSEEGPTLVETVKNGRLALDGSQVVPLFGPQMRDRARLMTSGILFVTIAFDKRGHLREEPQITQMGVFESQSESEMIENLQDSVTEAIANTPHEQWSDDSTMKEIVRVACRRCVNAERSKKPTTIVHITR</sequence>
<dbReference type="Pfam" id="PF22505">
    <property type="entry name" value="RNase_J_b_CASP"/>
    <property type="match status" value="1"/>
</dbReference>
<dbReference type="GO" id="GO:0003723">
    <property type="term" value="F:RNA binding"/>
    <property type="evidence" value="ECO:0007669"/>
    <property type="project" value="UniProtKB-KW"/>
</dbReference>
<dbReference type="Pfam" id="PF00753">
    <property type="entry name" value="Lactamase_B"/>
    <property type="match status" value="1"/>
</dbReference>
<keyword evidence="3" id="KW-0479">Metal-binding</keyword>
<dbReference type="Proteomes" id="UP000036771">
    <property type="component" value="Unassembled WGS sequence"/>
</dbReference>
<evidence type="ECO:0000256" key="4">
    <source>
        <dbReference type="ARBA" id="ARBA00022801"/>
    </source>
</evidence>
<dbReference type="SUPFAM" id="SSF56281">
    <property type="entry name" value="Metallo-hydrolase/oxidoreductase"/>
    <property type="match status" value="1"/>
</dbReference>
<evidence type="ECO:0000256" key="2">
    <source>
        <dbReference type="ARBA" id="ARBA00022722"/>
    </source>
</evidence>
<dbReference type="GO" id="GO:0004527">
    <property type="term" value="F:exonuclease activity"/>
    <property type="evidence" value="ECO:0007669"/>
    <property type="project" value="UniProtKB-KW"/>
</dbReference>
<evidence type="ECO:0000256" key="3">
    <source>
        <dbReference type="ARBA" id="ARBA00022723"/>
    </source>
</evidence>
<dbReference type="PANTHER" id="PTHR43694:SF1">
    <property type="entry name" value="RIBONUCLEASE J"/>
    <property type="match status" value="1"/>
</dbReference>
<dbReference type="InterPro" id="IPR001279">
    <property type="entry name" value="Metallo-B-lactamas"/>
</dbReference>
<dbReference type="EMBL" id="BBVC01000067">
    <property type="protein sequence ID" value="GAO98564.1"/>
    <property type="molecule type" value="Genomic_DNA"/>
</dbReference>
<keyword evidence="2" id="KW-0540">Nuclease</keyword>
<dbReference type="InterPro" id="IPR042173">
    <property type="entry name" value="RNase_J_2"/>
</dbReference>
<dbReference type="InterPro" id="IPR004613">
    <property type="entry name" value="RNase_J"/>
</dbReference>
<dbReference type="Pfam" id="PF17770">
    <property type="entry name" value="RNase_J_C"/>
    <property type="match status" value="1"/>
</dbReference>
<dbReference type="AlphaFoldDB" id="A0A0K8MFC2"/>
<accession>A0A0K8MFC2</accession>
<evidence type="ECO:0000256" key="1">
    <source>
        <dbReference type="ARBA" id="ARBA00022490"/>
    </source>
</evidence>
<comment type="caution">
    <text evidence="9">The sequence shown here is derived from an EMBL/GenBank/DDBJ whole genome shotgun (WGS) entry which is preliminary data.</text>
</comment>
<protein>
    <submittedName>
        <fullName evidence="9">Ribonuclease J 1</fullName>
    </submittedName>
</protein>
<reference evidence="9 10" key="1">
    <citation type="submission" date="2015-03" db="EMBL/GenBank/DDBJ databases">
        <title>Caedibacter varicaedens, whole genome shotgun sequence.</title>
        <authorList>
            <person name="Suzuki H."/>
            <person name="Dapper A.L."/>
            <person name="Gibson A.K."/>
            <person name="Jackson C."/>
            <person name="Lee H."/>
            <person name="Pejaver V.R."/>
            <person name="Doak T."/>
            <person name="Lynch M."/>
        </authorList>
    </citation>
    <scope>NUCLEOTIDE SEQUENCE [LARGE SCALE GENOMIC DNA]</scope>
</reference>
<keyword evidence="6" id="KW-0269">Exonuclease</keyword>
<dbReference type="InterPro" id="IPR036866">
    <property type="entry name" value="RibonucZ/Hydroxyglut_hydro"/>
</dbReference>
<feature type="domain" description="Metallo-beta-lactamase" evidence="8">
    <location>
        <begin position="24"/>
        <end position="217"/>
    </location>
</feature>
<evidence type="ECO:0000313" key="9">
    <source>
        <dbReference type="EMBL" id="GAO98564.1"/>
    </source>
</evidence>
<dbReference type="NCBIfam" id="TIGR00649">
    <property type="entry name" value="MG423"/>
    <property type="match status" value="1"/>
</dbReference>
<keyword evidence="7" id="KW-0694">RNA-binding</keyword>
<keyword evidence="10" id="KW-1185">Reference proteome</keyword>
<dbReference type="Gene3D" id="3.40.50.10710">
    <property type="entry name" value="Metallo-hydrolase/oxidoreductase"/>
    <property type="match status" value="1"/>
</dbReference>
<dbReference type="STRING" id="1629334.Cva_01227"/>
<dbReference type="InterPro" id="IPR011108">
    <property type="entry name" value="RMMBL"/>
</dbReference>
<dbReference type="CDD" id="cd07714">
    <property type="entry name" value="RNaseJ_MBL-fold"/>
    <property type="match status" value="1"/>
</dbReference>
<keyword evidence="1" id="KW-0963">Cytoplasm</keyword>
<gene>
    <name evidence="9" type="ORF">Cva_01227</name>
</gene>